<dbReference type="RefSeq" id="WP_185002258.1">
    <property type="nucleotide sequence ID" value="NZ_BAAAUI010000015.1"/>
</dbReference>
<keyword evidence="3" id="KW-0378">Hydrolase</keyword>
<reference evidence="5 6" key="1">
    <citation type="submission" date="2020-08" db="EMBL/GenBank/DDBJ databases">
        <title>Sequencing the genomes of 1000 actinobacteria strains.</title>
        <authorList>
            <person name="Klenk H.-P."/>
        </authorList>
    </citation>
    <scope>NUCLEOTIDE SEQUENCE [LARGE SCALE GENOMIC DNA]</scope>
    <source>
        <strain evidence="5 6">DSM 44230</strain>
    </source>
</reference>
<dbReference type="InterPro" id="IPR005320">
    <property type="entry name" value="Peptidase_S51"/>
</dbReference>
<dbReference type="Gene3D" id="3.40.50.880">
    <property type="match status" value="1"/>
</dbReference>
<evidence type="ECO:0000313" key="6">
    <source>
        <dbReference type="Proteomes" id="UP000533598"/>
    </source>
</evidence>
<comment type="similarity">
    <text evidence="1">Belongs to the peptidase S51 family.</text>
</comment>
<keyword evidence="2" id="KW-0645">Protease</keyword>
<evidence type="ECO:0000256" key="3">
    <source>
        <dbReference type="ARBA" id="ARBA00022801"/>
    </source>
</evidence>
<comment type="caution">
    <text evidence="5">The sequence shown here is derived from an EMBL/GenBank/DDBJ whole genome shotgun (WGS) entry which is preliminary data.</text>
</comment>
<gene>
    <name evidence="5" type="ORF">HNR67_002551</name>
</gene>
<evidence type="ECO:0000313" key="5">
    <source>
        <dbReference type="EMBL" id="MBB4676433.1"/>
    </source>
</evidence>
<evidence type="ECO:0000256" key="1">
    <source>
        <dbReference type="ARBA" id="ARBA00006534"/>
    </source>
</evidence>
<proteinExistence type="inferred from homology"/>
<dbReference type="GO" id="GO:0008236">
    <property type="term" value="F:serine-type peptidase activity"/>
    <property type="evidence" value="ECO:0007669"/>
    <property type="project" value="UniProtKB-KW"/>
</dbReference>
<dbReference type="EMBL" id="JACHMH010000001">
    <property type="protein sequence ID" value="MBB4676433.1"/>
    <property type="molecule type" value="Genomic_DNA"/>
</dbReference>
<evidence type="ECO:0000256" key="4">
    <source>
        <dbReference type="ARBA" id="ARBA00022825"/>
    </source>
</evidence>
<dbReference type="SUPFAM" id="SSF52317">
    <property type="entry name" value="Class I glutamine amidotransferase-like"/>
    <property type="match status" value="1"/>
</dbReference>
<dbReference type="GO" id="GO:0006508">
    <property type="term" value="P:proteolysis"/>
    <property type="evidence" value="ECO:0007669"/>
    <property type="project" value="UniProtKB-KW"/>
</dbReference>
<dbReference type="InterPro" id="IPR029062">
    <property type="entry name" value="Class_I_gatase-like"/>
</dbReference>
<name>A0A7W7FTH4_9PSEU</name>
<keyword evidence="6" id="KW-1185">Reference proteome</keyword>
<keyword evidence="4" id="KW-0720">Serine protease</keyword>
<dbReference type="PANTHER" id="PTHR20842:SF0">
    <property type="entry name" value="ALPHA-ASPARTYL DIPEPTIDASE"/>
    <property type="match status" value="1"/>
</dbReference>
<protein>
    <submittedName>
        <fullName evidence="5">Peptidase E</fullName>
    </submittedName>
</protein>
<sequence>MPAEQPTILATSGGLRRGHRTDLEFAPLLTYAVDLAGVEGRRPKLCHIGTALGDQRGFNATFAEAGEVAGVEVVHLNLFPMPPTADLLDYVLSCDVVWVGGGSVANLLAVWRVHGLDSVLREAWLRGVVLTGVSAGSLCWHVGGPTDSFGPELRIVTDGLGFLPYGNGVHFDSEAARRPAVLGAVANGVIPDTYCTDDGTGLLYRGIEPVEAVSERKNAGVYLVRREDEGSAVEHALDVRRL</sequence>
<organism evidence="5 6">
    <name type="scientific">Crossiella cryophila</name>
    <dbReference type="NCBI Taxonomy" id="43355"/>
    <lineage>
        <taxon>Bacteria</taxon>
        <taxon>Bacillati</taxon>
        <taxon>Actinomycetota</taxon>
        <taxon>Actinomycetes</taxon>
        <taxon>Pseudonocardiales</taxon>
        <taxon>Pseudonocardiaceae</taxon>
        <taxon>Crossiella</taxon>
    </lineage>
</organism>
<dbReference type="CDD" id="cd03146">
    <property type="entry name" value="GAT1_Peptidase_E"/>
    <property type="match status" value="1"/>
</dbReference>
<evidence type="ECO:0000256" key="2">
    <source>
        <dbReference type="ARBA" id="ARBA00022670"/>
    </source>
</evidence>
<dbReference type="AlphaFoldDB" id="A0A7W7FTH4"/>
<dbReference type="Pfam" id="PF03575">
    <property type="entry name" value="Peptidase_S51"/>
    <property type="match status" value="1"/>
</dbReference>
<dbReference type="PANTHER" id="PTHR20842">
    <property type="entry name" value="PROTEASE S51 ALPHA-ASPARTYL DIPEPTIDASE"/>
    <property type="match status" value="1"/>
</dbReference>
<dbReference type="Proteomes" id="UP000533598">
    <property type="component" value="Unassembled WGS sequence"/>
</dbReference>
<accession>A0A7W7FTH4</accession>